<keyword evidence="7 9" id="KW-0472">Membrane</keyword>
<dbReference type="GO" id="GO:0015087">
    <property type="term" value="F:cobalt ion transmembrane transporter activity"/>
    <property type="evidence" value="ECO:0007669"/>
    <property type="project" value="TreeGrafter"/>
</dbReference>
<dbReference type="AlphaFoldDB" id="A0AA39Z4L2"/>
<feature type="transmembrane region" description="Helical" evidence="9">
    <location>
        <begin position="552"/>
        <end position="573"/>
    </location>
</feature>
<evidence type="ECO:0000256" key="2">
    <source>
        <dbReference type="ARBA" id="ARBA00009765"/>
    </source>
</evidence>
<feature type="region of interest" description="Disordered" evidence="8">
    <location>
        <begin position="1"/>
        <end position="80"/>
    </location>
</feature>
<dbReference type="InterPro" id="IPR045863">
    <property type="entry name" value="CorA_TM1_TM2"/>
</dbReference>
<dbReference type="Gene3D" id="1.20.58.340">
    <property type="entry name" value="Magnesium transport protein CorA, transmembrane region"/>
    <property type="match status" value="2"/>
</dbReference>
<keyword evidence="11" id="KW-1185">Reference proteome</keyword>
<dbReference type="Pfam" id="PF01544">
    <property type="entry name" value="CorA"/>
    <property type="match status" value="1"/>
</dbReference>
<evidence type="ECO:0000256" key="1">
    <source>
        <dbReference type="ARBA" id="ARBA00004651"/>
    </source>
</evidence>
<feature type="region of interest" description="Disordered" evidence="8">
    <location>
        <begin position="220"/>
        <end position="240"/>
    </location>
</feature>
<evidence type="ECO:0000313" key="10">
    <source>
        <dbReference type="EMBL" id="KAK0664039.1"/>
    </source>
</evidence>
<feature type="transmembrane region" description="Helical" evidence="9">
    <location>
        <begin position="519"/>
        <end position="537"/>
    </location>
</feature>
<reference evidence="10" key="1">
    <citation type="submission" date="2023-06" db="EMBL/GenBank/DDBJ databases">
        <title>Multi-omics analyses reveal the molecular pathogenesis toolkit of Lasiodiplodia hormozganensis, a cross-kingdom pathogen.</title>
        <authorList>
            <person name="Felix C."/>
            <person name="Meneses R."/>
            <person name="Goncalves M.F.M."/>
            <person name="Tilleman L."/>
            <person name="Duarte A.S."/>
            <person name="Jorrin-Novo J.V."/>
            <person name="Van De Peer Y."/>
            <person name="Deforce D."/>
            <person name="Van Nieuwerburgh F."/>
            <person name="Esteves A.C."/>
            <person name="Alves A."/>
        </authorList>
    </citation>
    <scope>NUCLEOTIDE SEQUENCE</scope>
    <source>
        <strain evidence="10">CBS 339.90</strain>
    </source>
</reference>
<proteinExistence type="inferred from homology"/>
<comment type="similarity">
    <text evidence="2">Belongs to the CorA metal ion transporter (MIT) (TC 1.A.35) family.</text>
</comment>
<dbReference type="Proteomes" id="UP001175001">
    <property type="component" value="Unassembled WGS sequence"/>
</dbReference>
<protein>
    <submittedName>
        <fullName evidence="10">Cobalt/magnesium transport protein CorA</fullName>
    </submittedName>
</protein>
<dbReference type="Gene3D" id="3.30.460.20">
    <property type="entry name" value="CorA soluble domain-like"/>
    <property type="match status" value="1"/>
</dbReference>
<evidence type="ECO:0000256" key="6">
    <source>
        <dbReference type="ARBA" id="ARBA00022989"/>
    </source>
</evidence>
<comment type="caution">
    <text evidence="10">The sequence shown here is derived from an EMBL/GenBank/DDBJ whole genome shotgun (WGS) entry which is preliminary data.</text>
</comment>
<keyword evidence="3" id="KW-0813">Transport</keyword>
<feature type="compositionally biased region" description="Polar residues" evidence="8">
    <location>
        <begin position="18"/>
        <end position="30"/>
    </location>
</feature>
<keyword evidence="4" id="KW-1003">Cell membrane</keyword>
<keyword evidence="5 9" id="KW-0812">Transmembrane</keyword>
<accession>A0AA39Z4L2</accession>
<dbReference type="GO" id="GO:0005886">
    <property type="term" value="C:plasma membrane"/>
    <property type="evidence" value="ECO:0007669"/>
    <property type="project" value="UniProtKB-SubCell"/>
</dbReference>
<evidence type="ECO:0000256" key="9">
    <source>
        <dbReference type="SAM" id="Phobius"/>
    </source>
</evidence>
<dbReference type="GO" id="GO:0015095">
    <property type="term" value="F:magnesium ion transmembrane transporter activity"/>
    <property type="evidence" value="ECO:0007669"/>
    <property type="project" value="TreeGrafter"/>
</dbReference>
<evidence type="ECO:0000313" key="11">
    <source>
        <dbReference type="Proteomes" id="UP001175001"/>
    </source>
</evidence>
<dbReference type="SUPFAM" id="SSF143865">
    <property type="entry name" value="CorA soluble domain-like"/>
    <property type="match status" value="1"/>
</dbReference>
<evidence type="ECO:0000256" key="4">
    <source>
        <dbReference type="ARBA" id="ARBA00022475"/>
    </source>
</evidence>
<dbReference type="GO" id="GO:0000287">
    <property type="term" value="F:magnesium ion binding"/>
    <property type="evidence" value="ECO:0007669"/>
    <property type="project" value="TreeGrafter"/>
</dbReference>
<dbReference type="PANTHER" id="PTHR46494:SF1">
    <property type="entry name" value="CORA FAMILY METAL ION TRANSPORTER (EUROFUNG)"/>
    <property type="match status" value="1"/>
</dbReference>
<keyword evidence="6 9" id="KW-1133">Transmembrane helix</keyword>
<evidence type="ECO:0000256" key="7">
    <source>
        <dbReference type="ARBA" id="ARBA00023136"/>
    </source>
</evidence>
<evidence type="ECO:0000256" key="5">
    <source>
        <dbReference type="ARBA" id="ARBA00022692"/>
    </source>
</evidence>
<evidence type="ECO:0000256" key="8">
    <source>
        <dbReference type="SAM" id="MobiDB-lite"/>
    </source>
</evidence>
<organism evidence="10 11">
    <name type="scientific">Lasiodiplodia hormozganensis</name>
    <dbReference type="NCBI Taxonomy" id="869390"/>
    <lineage>
        <taxon>Eukaryota</taxon>
        <taxon>Fungi</taxon>
        <taxon>Dikarya</taxon>
        <taxon>Ascomycota</taxon>
        <taxon>Pezizomycotina</taxon>
        <taxon>Dothideomycetes</taxon>
        <taxon>Dothideomycetes incertae sedis</taxon>
        <taxon>Botryosphaeriales</taxon>
        <taxon>Botryosphaeriaceae</taxon>
        <taxon>Lasiodiplodia</taxon>
    </lineage>
</organism>
<dbReference type="InterPro" id="IPR002523">
    <property type="entry name" value="MgTranspt_CorA/ZnTranspt_ZntB"/>
</dbReference>
<dbReference type="SUPFAM" id="SSF144083">
    <property type="entry name" value="Magnesium transport protein CorA, transmembrane region"/>
    <property type="match status" value="1"/>
</dbReference>
<evidence type="ECO:0000256" key="3">
    <source>
        <dbReference type="ARBA" id="ARBA00022448"/>
    </source>
</evidence>
<name>A0AA39Z4L2_9PEZI</name>
<comment type="subcellular location">
    <subcellularLocation>
        <location evidence="1">Cell membrane</location>
        <topology evidence="1">Multi-pass membrane protein</topology>
    </subcellularLocation>
</comment>
<dbReference type="PANTHER" id="PTHR46494">
    <property type="entry name" value="CORA FAMILY METAL ION TRANSPORTER (EUROFUNG)"/>
    <property type="match status" value="1"/>
</dbReference>
<sequence>MTEPTVRDFYTPPAAGGASNTLHSLNTTSPYDVEAQRSPHSPRTSRGRRESAVSATGTDADASARYSVDSSTVAQRRPIRSNTVKHYRNSSPTRPVWEAEPGAEPGIDTAKTEADHGHAHLKEDCTITVVDFSDEYMEQHTLDNASLEEFLERPREEWATCRWISVNGLSWDVIKLLGNEKNLHRLAIEDLMNTRGRTKADWYSDHAFFLLTLQKLVQTGSSSDSSSDSESESEHVVRQEKENRKWFKRLKKSRRASDGGHSLETINPDGGYKLERKDSYLSPRAMAKARPKHKFRTLQRYRGGPNIERTEYMERHSALSDKHLAVSVEQVSIFLTSDNTCICFFEHSAEDVEKPILLRLEAPDTILRRSADASMMIQALIDTIIDLAIPVTSAYEDTISDLELDVLTEPSIGHSKALYIMTTELSVLRNRIQPIMGLINALRDHKKESITTHHVGKPARSTASSVTISALAHTYLGDAEDHCIMICQAIDEMRKSADDMIDLIFNIMSTYQNESMRQLTAVTIFFLPLTFLTGYFGQNFENFWAIQHSDRFFWYIAVPVMVVTSIGMMREMIIRWFQKKFQRRQIARSRKKRNLKKPQPVTWKGGMSKLRRQETVWREPTM</sequence>
<dbReference type="InterPro" id="IPR045861">
    <property type="entry name" value="CorA_cytoplasmic_dom"/>
</dbReference>
<dbReference type="EMBL" id="JAUJDW010000002">
    <property type="protein sequence ID" value="KAK0664039.1"/>
    <property type="molecule type" value="Genomic_DNA"/>
</dbReference>
<dbReference type="GO" id="GO:0050897">
    <property type="term" value="F:cobalt ion binding"/>
    <property type="evidence" value="ECO:0007669"/>
    <property type="project" value="TreeGrafter"/>
</dbReference>
<gene>
    <name evidence="10" type="primary">corA</name>
    <name evidence="10" type="ORF">DIS24_g709</name>
</gene>